<keyword evidence="2" id="KW-1185">Reference proteome</keyword>
<evidence type="ECO:0000313" key="1">
    <source>
        <dbReference type="EMBL" id="KAJ7534715.1"/>
    </source>
</evidence>
<comment type="caution">
    <text evidence="1">The sequence shown here is derived from an EMBL/GenBank/DDBJ whole genome shotgun (WGS) entry which is preliminary data.</text>
</comment>
<name>A0ACC2BY69_DIPCM</name>
<organism evidence="1 2">
    <name type="scientific">Diphasiastrum complanatum</name>
    <name type="common">Issler's clubmoss</name>
    <name type="synonym">Lycopodium complanatum</name>
    <dbReference type="NCBI Taxonomy" id="34168"/>
    <lineage>
        <taxon>Eukaryota</taxon>
        <taxon>Viridiplantae</taxon>
        <taxon>Streptophyta</taxon>
        <taxon>Embryophyta</taxon>
        <taxon>Tracheophyta</taxon>
        <taxon>Lycopodiopsida</taxon>
        <taxon>Lycopodiales</taxon>
        <taxon>Lycopodiaceae</taxon>
        <taxon>Lycopodioideae</taxon>
        <taxon>Diphasiastrum</taxon>
    </lineage>
</organism>
<protein>
    <submittedName>
        <fullName evidence="1">Uncharacterized protein</fullName>
    </submittedName>
</protein>
<dbReference type="EMBL" id="CM055103">
    <property type="protein sequence ID" value="KAJ7534715.1"/>
    <property type="molecule type" value="Genomic_DNA"/>
</dbReference>
<proteinExistence type="predicted"/>
<reference evidence="2" key="1">
    <citation type="journal article" date="2024" name="Proc. Natl. Acad. Sci. U.S.A.">
        <title>Extraordinary preservation of gene collinearity over three hundred million years revealed in homosporous lycophytes.</title>
        <authorList>
            <person name="Li C."/>
            <person name="Wickell D."/>
            <person name="Kuo L.Y."/>
            <person name="Chen X."/>
            <person name="Nie B."/>
            <person name="Liao X."/>
            <person name="Peng D."/>
            <person name="Ji J."/>
            <person name="Jenkins J."/>
            <person name="Williams M."/>
            <person name="Shu S."/>
            <person name="Plott C."/>
            <person name="Barry K."/>
            <person name="Rajasekar S."/>
            <person name="Grimwood J."/>
            <person name="Han X."/>
            <person name="Sun S."/>
            <person name="Hou Z."/>
            <person name="He W."/>
            <person name="Dai G."/>
            <person name="Sun C."/>
            <person name="Schmutz J."/>
            <person name="Leebens-Mack J.H."/>
            <person name="Li F.W."/>
            <person name="Wang L."/>
        </authorList>
    </citation>
    <scope>NUCLEOTIDE SEQUENCE [LARGE SCALE GENOMIC DNA]</scope>
    <source>
        <strain evidence="2">cv. PW_Plant_1</strain>
    </source>
</reference>
<accession>A0ACC2BY69</accession>
<evidence type="ECO:0000313" key="2">
    <source>
        <dbReference type="Proteomes" id="UP001162992"/>
    </source>
</evidence>
<gene>
    <name evidence="1" type="ORF">O6H91_12G000200</name>
</gene>
<sequence>MCYYRCRDTSSVEVELIISSFYVVESRRIESARALWKVSS</sequence>
<dbReference type="Proteomes" id="UP001162992">
    <property type="component" value="Chromosome 12"/>
</dbReference>